<gene>
    <name evidence="1" type="ORF">AVDCRST_MAG28-753</name>
</gene>
<dbReference type="EMBL" id="CADCVE010000015">
    <property type="protein sequence ID" value="CAA9443579.1"/>
    <property type="molecule type" value="Genomic_DNA"/>
</dbReference>
<dbReference type="AlphaFoldDB" id="A0A6J4QGG3"/>
<accession>A0A6J4QGG3</accession>
<sequence>MLELLCTARRIGDYESRTEEYELVFAVADAPPETVQVKYQAARAFEINAALDQCVEAARTAIAASDPSLASKPTDESLSQLSWKTLQSVKYDEGSPKTARLELS</sequence>
<protein>
    <submittedName>
        <fullName evidence="1">Uncharacterized protein</fullName>
    </submittedName>
</protein>
<name>A0A6J4QGG3_9ACTN</name>
<reference evidence="1" key="1">
    <citation type="submission" date="2020-02" db="EMBL/GenBank/DDBJ databases">
        <authorList>
            <person name="Meier V. D."/>
        </authorList>
    </citation>
    <scope>NUCLEOTIDE SEQUENCE</scope>
    <source>
        <strain evidence="1">AVDCRST_MAG28</strain>
    </source>
</reference>
<proteinExistence type="predicted"/>
<evidence type="ECO:0000313" key="1">
    <source>
        <dbReference type="EMBL" id="CAA9443579.1"/>
    </source>
</evidence>
<organism evidence="1">
    <name type="scientific">uncultured Rubrobacteraceae bacterium</name>
    <dbReference type="NCBI Taxonomy" id="349277"/>
    <lineage>
        <taxon>Bacteria</taxon>
        <taxon>Bacillati</taxon>
        <taxon>Actinomycetota</taxon>
        <taxon>Rubrobacteria</taxon>
        <taxon>Rubrobacterales</taxon>
        <taxon>Rubrobacteraceae</taxon>
        <taxon>environmental samples</taxon>
    </lineage>
</organism>